<reference evidence="8" key="1">
    <citation type="journal article" date="2019" name="Int. J. Syst. Evol. Microbiol.">
        <title>The Global Catalogue of Microorganisms (GCM) 10K type strain sequencing project: providing services to taxonomists for standard genome sequencing and annotation.</title>
        <authorList>
            <consortium name="The Broad Institute Genomics Platform"/>
            <consortium name="The Broad Institute Genome Sequencing Center for Infectious Disease"/>
            <person name="Wu L."/>
            <person name="Ma J."/>
        </authorList>
    </citation>
    <scope>NUCLEOTIDE SEQUENCE [LARGE SCALE GENOMIC DNA]</scope>
    <source>
        <strain evidence="8">KCTC 42805</strain>
    </source>
</reference>
<organism evidence="7 8">
    <name type="scientific">Spirosoma soli</name>
    <dbReference type="NCBI Taxonomy" id="1770529"/>
    <lineage>
        <taxon>Bacteria</taxon>
        <taxon>Pseudomonadati</taxon>
        <taxon>Bacteroidota</taxon>
        <taxon>Cytophagia</taxon>
        <taxon>Cytophagales</taxon>
        <taxon>Cytophagaceae</taxon>
        <taxon>Spirosoma</taxon>
    </lineage>
</organism>
<accession>A0ABW5M5Y3</accession>
<dbReference type="InterPro" id="IPR047589">
    <property type="entry name" value="DUF11_rpt"/>
</dbReference>
<dbReference type="InterPro" id="IPR051417">
    <property type="entry name" value="SDr/BOS_complex"/>
</dbReference>
<feature type="region of interest" description="Disordered" evidence="4">
    <location>
        <begin position="1"/>
        <end position="25"/>
    </location>
</feature>
<protein>
    <submittedName>
        <fullName evidence="7">SdrD B-like domain-containing protein</fullName>
    </submittedName>
</protein>
<dbReference type="InterPro" id="IPR001434">
    <property type="entry name" value="OmcB-like_DUF11"/>
</dbReference>
<evidence type="ECO:0000259" key="5">
    <source>
        <dbReference type="Pfam" id="PF01345"/>
    </source>
</evidence>
<evidence type="ECO:0000256" key="2">
    <source>
        <dbReference type="ARBA" id="ARBA00022525"/>
    </source>
</evidence>
<dbReference type="PANTHER" id="PTHR23303">
    <property type="entry name" value="CARBOXYPEPTIDASE REGULATORY REGION-CONTAINING"/>
    <property type="match status" value="1"/>
</dbReference>
<dbReference type="Pfam" id="PF01345">
    <property type="entry name" value="DUF11"/>
    <property type="match status" value="1"/>
</dbReference>
<name>A0ABW5M5Y3_9BACT</name>
<gene>
    <name evidence="7" type="ORF">ACFSUS_13925</name>
</gene>
<sequence length="718" mass="74845">MEVTSTLRKKRLKPTVGRLSKDKRSESVRHLHQLTSFVSRLAYYVVQLVCGRPQSPLPDELTGAASFPSSITGKPESYVYKTSRRLIRSTGEPPDIPKPSLSGISHETTQQTFTLFVQYLMNEQLLLSKLTGAPSSRAIPDGDGETTLGKEAFSSKGSLEKLLSSFAGSGSLMTRLAVKGACTAFIFMLLGLVASSVQAQSPASINLSLNKTVNSQAPNIGDVITYTLVVTNAPGSTIATGVSVKDQLPAGGVSYVPSSASALRGSGTYNTGTGIWNITSPIAPNDSVVLVLSATVLERGVWFNTAEIFSADQTDSNSTPNNQELLEDDYDAVCFSVPILWYAGDEYTVTVPSGYDQIVWYRNDVPISTSSVSTSLAEVNTDLSLTIKSPGVYRFVSYRATCPATNCCDIQVIQGPFGSLGDYVFVDANRNGAQDDGATGLDGVTVFLYDSTGTTKLDSTVTANGGKYLFDSLADGNYVVRFITPAGYQSSSANVGVVTDDLDSDAGANGFTGVYTIDTSQPESSTARNNTSVDAGFFIPGASIGDKVFVDANKDGQQATDGSEPGLAGVVVTLVSNGTVVTSLTTDANGLYSFTGLTAGVPYSVSFTTPAGYTATLANVGSDLTDSDIVGGITGPITLTLGENNTSVDAGFFIPGASIGDKVFVDANKDGQQATDGSEPGLAGVVVTLVSNGTVVTSLTTDANGLYSFTGLTAGVPY</sequence>
<proteinExistence type="predicted"/>
<dbReference type="NCBIfam" id="TIGR01451">
    <property type="entry name" value="B_ant_repeat"/>
    <property type="match status" value="1"/>
</dbReference>
<dbReference type="PANTHER" id="PTHR23303:SF15">
    <property type="entry name" value="COLOSSIN-A"/>
    <property type="match status" value="1"/>
</dbReference>
<evidence type="ECO:0000259" key="6">
    <source>
        <dbReference type="Pfam" id="PF17210"/>
    </source>
</evidence>
<feature type="non-terminal residue" evidence="7">
    <location>
        <position position="718"/>
    </location>
</feature>
<dbReference type="Pfam" id="PF17210">
    <property type="entry name" value="SdrD_B"/>
    <property type="match status" value="3"/>
</dbReference>
<keyword evidence="2" id="KW-0964">Secreted</keyword>
<evidence type="ECO:0000256" key="3">
    <source>
        <dbReference type="ARBA" id="ARBA00022729"/>
    </source>
</evidence>
<dbReference type="InterPro" id="IPR033764">
    <property type="entry name" value="Sdr_B"/>
</dbReference>
<comment type="caution">
    <text evidence="7">The sequence shown here is derived from an EMBL/GenBank/DDBJ whole genome shotgun (WGS) entry which is preliminary data.</text>
</comment>
<keyword evidence="8" id="KW-1185">Reference proteome</keyword>
<dbReference type="EMBL" id="JBHULN010000007">
    <property type="protein sequence ID" value="MFD2571739.1"/>
    <property type="molecule type" value="Genomic_DNA"/>
</dbReference>
<evidence type="ECO:0000256" key="4">
    <source>
        <dbReference type="SAM" id="MobiDB-lite"/>
    </source>
</evidence>
<dbReference type="InterPro" id="IPR013783">
    <property type="entry name" value="Ig-like_fold"/>
</dbReference>
<dbReference type="Gene3D" id="2.60.40.10">
    <property type="entry name" value="Immunoglobulins"/>
    <property type="match status" value="3"/>
</dbReference>
<feature type="domain" description="SD-repeat containing protein B" evidence="6">
    <location>
        <begin position="419"/>
        <end position="537"/>
    </location>
</feature>
<dbReference type="Gene3D" id="2.60.40.740">
    <property type="match status" value="1"/>
</dbReference>
<feature type="domain" description="SD-repeat containing protein B" evidence="6">
    <location>
        <begin position="542"/>
        <end position="652"/>
    </location>
</feature>
<feature type="domain" description="DUF11" evidence="5">
    <location>
        <begin position="207"/>
        <end position="323"/>
    </location>
</feature>
<feature type="domain" description="SD-repeat containing protein B" evidence="6">
    <location>
        <begin position="657"/>
        <end position="715"/>
    </location>
</feature>
<evidence type="ECO:0000313" key="7">
    <source>
        <dbReference type="EMBL" id="MFD2571739.1"/>
    </source>
</evidence>
<keyword evidence="3" id="KW-0732">Signal</keyword>
<dbReference type="Proteomes" id="UP001597469">
    <property type="component" value="Unassembled WGS sequence"/>
</dbReference>
<evidence type="ECO:0000313" key="8">
    <source>
        <dbReference type="Proteomes" id="UP001597469"/>
    </source>
</evidence>
<evidence type="ECO:0000256" key="1">
    <source>
        <dbReference type="ARBA" id="ARBA00004613"/>
    </source>
</evidence>
<dbReference type="SUPFAM" id="SSF117074">
    <property type="entry name" value="Hypothetical protein PA1324"/>
    <property type="match status" value="3"/>
</dbReference>
<comment type="subcellular location">
    <subcellularLocation>
        <location evidence="1">Secreted</location>
    </subcellularLocation>
</comment>